<name>A0A7X8YEZ5_9MICC</name>
<dbReference type="InterPro" id="IPR018076">
    <property type="entry name" value="T2SS_GspF_dom"/>
</dbReference>
<gene>
    <name evidence="8" type="ORF">HGQ17_13570</name>
</gene>
<evidence type="ECO:0000256" key="4">
    <source>
        <dbReference type="ARBA" id="ARBA00022989"/>
    </source>
</evidence>
<evidence type="ECO:0000313" key="9">
    <source>
        <dbReference type="Proteomes" id="UP000523139"/>
    </source>
</evidence>
<keyword evidence="3 6" id="KW-0812">Transmembrane</keyword>
<sequence>MSDALLVLTAALAAAAAVLILVPAEHKTAHLHRRVFGRIRSRRREQGGEEAEAPILLDLTAALLSAGVGIEAALDRLARTVPGAQPLAAAHRALAAGAPWEQATELVTDHQDLHSFCDHLSFAYATGAPSTGMLKAAAARARAERRAQAEAAAEKLGVKMMLPLGFCFLPAFILLGVVPVVASLIPETLGF</sequence>
<evidence type="ECO:0000256" key="2">
    <source>
        <dbReference type="ARBA" id="ARBA00022475"/>
    </source>
</evidence>
<evidence type="ECO:0000256" key="5">
    <source>
        <dbReference type="ARBA" id="ARBA00023136"/>
    </source>
</evidence>
<keyword evidence="2" id="KW-1003">Cell membrane</keyword>
<accession>A0A7X8YEZ5</accession>
<organism evidence="8 9">
    <name type="scientific">Nesterenkonia sedimenti</name>
    <dbReference type="NCBI Taxonomy" id="1463632"/>
    <lineage>
        <taxon>Bacteria</taxon>
        <taxon>Bacillati</taxon>
        <taxon>Actinomycetota</taxon>
        <taxon>Actinomycetes</taxon>
        <taxon>Micrococcales</taxon>
        <taxon>Micrococcaceae</taxon>
        <taxon>Nesterenkonia</taxon>
    </lineage>
</organism>
<dbReference type="Proteomes" id="UP000523139">
    <property type="component" value="Unassembled WGS sequence"/>
</dbReference>
<evidence type="ECO:0000256" key="6">
    <source>
        <dbReference type="SAM" id="Phobius"/>
    </source>
</evidence>
<dbReference type="EMBL" id="JABAHY010000019">
    <property type="protein sequence ID" value="NLS11005.1"/>
    <property type="molecule type" value="Genomic_DNA"/>
</dbReference>
<keyword evidence="4 6" id="KW-1133">Transmembrane helix</keyword>
<feature type="transmembrane region" description="Helical" evidence="6">
    <location>
        <begin position="6"/>
        <end position="24"/>
    </location>
</feature>
<proteinExistence type="predicted"/>
<dbReference type="RefSeq" id="WP_168888489.1">
    <property type="nucleotide sequence ID" value="NZ_JABAHY010000019.1"/>
</dbReference>
<dbReference type="PANTHER" id="PTHR35007:SF3">
    <property type="entry name" value="POSSIBLE CONSERVED ALANINE RICH MEMBRANE PROTEIN"/>
    <property type="match status" value="1"/>
</dbReference>
<evidence type="ECO:0000256" key="3">
    <source>
        <dbReference type="ARBA" id="ARBA00022692"/>
    </source>
</evidence>
<evidence type="ECO:0000313" key="8">
    <source>
        <dbReference type="EMBL" id="NLS11005.1"/>
    </source>
</evidence>
<keyword evidence="5 6" id="KW-0472">Membrane</keyword>
<dbReference type="AlphaFoldDB" id="A0A7X8YEZ5"/>
<protein>
    <submittedName>
        <fullName evidence="8">Type II secretion system F family protein</fullName>
    </submittedName>
</protein>
<dbReference type="Pfam" id="PF00482">
    <property type="entry name" value="T2SSF"/>
    <property type="match status" value="1"/>
</dbReference>
<keyword evidence="9" id="KW-1185">Reference proteome</keyword>
<dbReference type="PANTHER" id="PTHR35007">
    <property type="entry name" value="INTEGRAL MEMBRANE PROTEIN-RELATED"/>
    <property type="match status" value="1"/>
</dbReference>
<evidence type="ECO:0000256" key="1">
    <source>
        <dbReference type="ARBA" id="ARBA00004651"/>
    </source>
</evidence>
<reference evidence="8 9" key="1">
    <citation type="submission" date="2020-04" db="EMBL/GenBank/DDBJ databases">
        <title>Nesterenkonia sp. nov., isolated from marine sediment.</title>
        <authorList>
            <person name="Zhang G."/>
        </authorList>
    </citation>
    <scope>NUCLEOTIDE SEQUENCE [LARGE SCALE GENOMIC DNA]</scope>
    <source>
        <strain evidence="8 9">MY13</strain>
    </source>
</reference>
<feature type="transmembrane region" description="Helical" evidence="6">
    <location>
        <begin position="164"/>
        <end position="185"/>
    </location>
</feature>
<dbReference type="GO" id="GO:0005886">
    <property type="term" value="C:plasma membrane"/>
    <property type="evidence" value="ECO:0007669"/>
    <property type="project" value="UniProtKB-SubCell"/>
</dbReference>
<comment type="subcellular location">
    <subcellularLocation>
        <location evidence="1">Cell membrane</location>
        <topology evidence="1">Multi-pass membrane protein</topology>
    </subcellularLocation>
</comment>
<comment type="caution">
    <text evidence="8">The sequence shown here is derived from an EMBL/GenBank/DDBJ whole genome shotgun (WGS) entry which is preliminary data.</text>
</comment>
<evidence type="ECO:0000259" key="7">
    <source>
        <dbReference type="Pfam" id="PF00482"/>
    </source>
</evidence>
<feature type="domain" description="Type II secretion system protein GspF" evidence="7">
    <location>
        <begin position="57"/>
        <end position="176"/>
    </location>
</feature>